<dbReference type="InterPro" id="IPR032675">
    <property type="entry name" value="LRR_dom_sf"/>
</dbReference>
<dbReference type="Gene3D" id="3.40.50.300">
    <property type="entry name" value="P-loop containing nucleotide triphosphate hydrolases"/>
    <property type="match status" value="1"/>
</dbReference>
<feature type="region of interest" description="Disordered" evidence="3">
    <location>
        <begin position="1062"/>
        <end position="1178"/>
    </location>
</feature>
<dbReference type="SUPFAM" id="SSF52047">
    <property type="entry name" value="RNI-like"/>
    <property type="match status" value="1"/>
</dbReference>
<dbReference type="PROSITE" id="PS50837">
    <property type="entry name" value="NACHT"/>
    <property type="match status" value="1"/>
</dbReference>
<dbReference type="Pfam" id="PF20706">
    <property type="entry name" value="GT4-conflict"/>
    <property type="match status" value="2"/>
</dbReference>
<dbReference type="InterPro" id="IPR027417">
    <property type="entry name" value="P-loop_NTPase"/>
</dbReference>
<dbReference type="SUPFAM" id="SSF52540">
    <property type="entry name" value="P-loop containing nucleoside triphosphate hydrolases"/>
    <property type="match status" value="1"/>
</dbReference>
<keyword evidence="2" id="KW-0067">ATP-binding</keyword>
<feature type="compositionally biased region" description="Basic residues" evidence="3">
    <location>
        <begin position="1163"/>
        <end position="1177"/>
    </location>
</feature>
<evidence type="ECO:0000259" key="4">
    <source>
        <dbReference type="PROSITE" id="PS50837"/>
    </source>
</evidence>
<dbReference type="EMBL" id="CALNXK010000158">
    <property type="protein sequence ID" value="CAH3170803.1"/>
    <property type="molecule type" value="Genomic_DNA"/>
</dbReference>
<organism evidence="5 6">
    <name type="scientific">Porites lobata</name>
    <dbReference type="NCBI Taxonomy" id="104759"/>
    <lineage>
        <taxon>Eukaryota</taxon>
        <taxon>Metazoa</taxon>
        <taxon>Cnidaria</taxon>
        <taxon>Anthozoa</taxon>
        <taxon>Hexacorallia</taxon>
        <taxon>Scleractinia</taxon>
        <taxon>Fungiina</taxon>
        <taxon>Poritidae</taxon>
        <taxon>Porites</taxon>
    </lineage>
</organism>
<dbReference type="CDD" id="cd03801">
    <property type="entry name" value="GT4_PimA-like"/>
    <property type="match status" value="2"/>
</dbReference>
<evidence type="ECO:0000313" key="6">
    <source>
        <dbReference type="Proteomes" id="UP001159405"/>
    </source>
</evidence>
<dbReference type="InterPro" id="IPR049341">
    <property type="entry name" value="TRADD-like_N"/>
</dbReference>
<dbReference type="Pfam" id="PF05729">
    <property type="entry name" value="NACHT"/>
    <property type="match status" value="1"/>
</dbReference>
<dbReference type="Gene3D" id="3.40.50.2000">
    <property type="entry name" value="Glycogen Phosphorylase B"/>
    <property type="match status" value="2"/>
</dbReference>
<gene>
    <name evidence="5" type="ORF">PLOB_00010982</name>
</gene>
<keyword evidence="6" id="KW-1185">Reference proteome</keyword>
<dbReference type="PANTHER" id="PTHR46844">
    <property type="entry name" value="SLR5058 PROTEIN"/>
    <property type="match status" value="1"/>
</dbReference>
<proteinExistence type="predicted"/>
<dbReference type="SUPFAM" id="SSF53756">
    <property type="entry name" value="UDP-Glycosyltransferase/glycogen phosphorylase"/>
    <property type="match status" value="2"/>
</dbReference>
<feature type="compositionally biased region" description="Low complexity" evidence="3">
    <location>
        <begin position="588"/>
        <end position="603"/>
    </location>
</feature>
<evidence type="ECO:0000256" key="2">
    <source>
        <dbReference type="ARBA" id="ARBA00022840"/>
    </source>
</evidence>
<keyword evidence="1" id="KW-0547">Nucleotide-binding</keyword>
<dbReference type="PANTHER" id="PTHR46844:SF1">
    <property type="entry name" value="SLR5058 PROTEIN"/>
    <property type="match status" value="1"/>
</dbReference>
<dbReference type="Pfam" id="PF20694">
    <property type="entry name" value="TRADD-like_N"/>
    <property type="match status" value="1"/>
</dbReference>
<sequence length="2512" mass="279583">MAGYDNPVDWLSSLPDDHAVDWVIGHGAVLGRQVQIIKRHHHCKWIQVVHTAPEELGVYKSYSDAISRGEKKHQAEVKLCEKADQVVAVGPKLAEAFSGYLRGCKKDRDVLNLTPGIFSEFSDVKQATEERRTFSVLVFGRGDNEDFQLKGYDVAARAIAELKDELQPYKLLFVGAPSGEEEKVKDLLLQQGIDRSQLTVRCFNECREQLARLFCEADLAIMPSRTEGFGLGALEALSAGLPVLVSGNSGLGEALRKVSYGAYSVVESEDPKDWANAIRGARQKDRNIRLHESKILSEIYATVYNWQDLCSRLVEIMRNISGDSSEGVQPVKKGKRPLPPSGVPDPKHPRLPRDEEESCPTAPVDCRKDCVSNNQSVAEEGQAHGHSVSSAENLDIHVDAVEQGGASPSQNVSGKENVVDRRGPSSQEVLNLIADKFIQKIDPSDEEGFYGFLQYMEKVRQTIVVDVKTGSLIITVRCTSLRILEDLWRDYCTGHLQEVAQRYLVTEDILQQLGLDSVQLTLTISEEEYRAYRNNFLKNEGIVEPVASTSLPDDLPLHAIKTEGEQTLPSDAAPTKFSQDLSPPCKASTSQEGQGNSSSSPSSKESRGISLKGIFESVASASLLEDLPSVSDLDAIKTEGEQTLPTDAVLSKFSEDLPPPCTSSTSQEGQGNSNKLRITLLSSEWRSTERALSTINRELAIQLAKHPSVEVSVYLPQCSKEDKQVAASHNVTLIEAEELLGLEPDLWLSCLPEDHAVDCVIGHGAILGRQAQIIKWYRHCSWFQVVHTAPQALEMYKGYEKRSSKGERKHQVEVELCKLADQVVAVGPKLAEALSGYLRSCGKDQDVLNLTPGIFSEFFYVKQATEERKTFSVLVFGRDDNEDFQLKGYDIAARAIAELKDEPQPYKLLFVGAPSGEEEKVKDFLLKQGVDRSQLTVRCFNESREQLAQLFYAVDLAILPSRTEGFGLAALEALSAGLPVLVSGKSGFGEALKKVPRGSSCVVESEDPKDWAHAIKAIHQEDMEMRLGKYKVVRRTYSEMYSWKEQCDKIFERIIVLRGAGAAKTAKRSRSSRKGRSAVPAPKQPKLLKEEGPSTDEQTDLSKKSPVICQDVKSSSSAKPHHKVSGAAKRSKSSKKRKRPLSSSNTPKHPRLLRDEGAGAAKTAKRSRSSRKGKRPLSKQLKLLKEEAGWDNSVVVELLKAEYKRRYQLRPLLWDSTIELPLENVYTRLKIVSRRKLAIQMEDNMANMFDVRAPEKGEDVETLAEGSPDVRVDANNELNVYDFFKASDKVEGNMRLVRGRQSDLASENDEVNVAEIFKFLEKGEDVMTLVEGSPGIGKTTFCLKLAYDWAFGKILTECSFPKFEVVLLLKCRDIDGDIMEAISEQLLPRDIEKKIVEKLLHSLEDIHNQERILIILDGLDELPEKSQHHVDELLNRRILPFCYVLATSRQERGIEARKTFVFDIHLEIKGYTESDTIEYVRRHFKTIGQSPKGERLIEEMEQNTFLHALRSNPLNLVLLCVVYEDYEGKLPSSRTELYQVIVQCLLRRYCAKHNLAVPEDNNTLQKRFEEDVLALGELAWACLLNDRQSFREGELAEREVRNKNLVARKIGLLYMEESLKRISPQHEYWFLHKTFQKYLAAAFITHKLLRGEFNVFEYTTFDDLVGKYSQVFLFVSGMLGEKATVLFTQIGEKLNEKGDWDWNKCSEQAATFFVESFRESGHAEQMATTLCSNIPFPEEIFLLDKDVYPFVRVLIACKSFSNLQSPVKLTAAVRGIDIENDDVVFHCIECISKLTTVRLELPGTFRQGSPNKDRLYKWLSASKSLSEFTLKSVSPDYSEDFPLLLCNGLASCQSLTKVKFTLSGENSGAYFNAVDFRLPVDNPLSSAIVLEIYGSMSHTAIQALQKLLTNKSLISLSLYICGDVRDLLVAAVSNALAKQTALKSIDLRLGGKLSSSCVNILQKSLLENTSLNYFKVVVLGEVPDNWQSVMETLYSAKKSLVTYVFCPFTVGNIAEEHIDLVLAENGLVPKQHLTVSIWGKLSCEEAKALCKVLVSSSLALLTLNVHGNLTDDVIISIASGLKGCKTLSFLFVNIWGNLSLQGRTILSALTNLRVHLDEYATPEESNLLLDISVDNRSALKSFFAEVKDTSKEKVSLAINDKGDAIKEWAHHLSDALAENTSLTSLDLTLNNCLMDGNLGEGVGECLVQSTSIKTLSLTISCSDIKELIRTLSACFAKRTSFTTLNLEINDYSEEAGLRRAKVTNSLAAIKPLSTLSVAVHSDSMVPFWERVVSDCLRKCTSLKSLSLVINTGHHMARDSTYTFRGALAETTLLNTLSLAVYVNRFLNSNESLLACVDKLSPSLTTLTVTLSLGELVENKRTAYAAAKGFKRGLSKNKFITTLNLTINEFGEGISHIGSLLRYLGVFEGLAQNTSVTTFNLTLSSSREVSDDWLPGLCDALKKNTSLTTLGLKINNHCTTGKSRLYDLRKLALESKSLYSLELDVSFYGKESE</sequence>
<accession>A0ABN8QYY7</accession>
<feature type="region of interest" description="Disordered" evidence="3">
    <location>
        <begin position="565"/>
        <end position="607"/>
    </location>
</feature>
<reference evidence="5 6" key="1">
    <citation type="submission" date="2022-05" db="EMBL/GenBank/DDBJ databases">
        <authorList>
            <consortium name="Genoscope - CEA"/>
            <person name="William W."/>
        </authorList>
    </citation>
    <scope>NUCLEOTIDE SEQUENCE [LARGE SCALE GENOMIC DNA]</scope>
</reference>
<dbReference type="Gene3D" id="3.80.10.10">
    <property type="entry name" value="Ribonuclease Inhibitor"/>
    <property type="match status" value="2"/>
</dbReference>
<protein>
    <recommendedName>
        <fullName evidence="4">NACHT domain-containing protein</fullName>
    </recommendedName>
</protein>
<dbReference type="InterPro" id="IPR007111">
    <property type="entry name" value="NACHT_NTPase"/>
</dbReference>
<name>A0ABN8QYY7_9CNID</name>
<evidence type="ECO:0000313" key="5">
    <source>
        <dbReference type="EMBL" id="CAH3170803.1"/>
    </source>
</evidence>
<feature type="region of interest" description="Disordered" evidence="3">
    <location>
        <begin position="323"/>
        <end position="366"/>
    </location>
</feature>
<evidence type="ECO:0000256" key="1">
    <source>
        <dbReference type="ARBA" id="ARBA00022741"/>
    </source>
</evidence>
<evidence type="ECO:0000256" key="3">
    <source>
        <dbReference type="SAM" id="MobiDB-lite"/>
    </source>
</evidence>
<feature type="compositionally biased region" description="Basic residues" evidence="3">
    <location>
        <begin position="1065"/>
        <end position="1076"/>
    </location>
</feature>
<dbReference type="Proteomes" id="UP001159405">
    <property type="component" value="Unassembled WGS sequence"/>
</dbReference>
<feature type="compositionally biased region" description="Basic residues" evidence="3">
    <location>
        <begin position="1119"/>
        <end position="1140"/>
    </location>
</feature>
<feature type="domain" description="NACHT" evidence="4">
    <location>
        <begin position="1326"/>
        <end position="1546"/>
    </location>
</feature>
<comment type="caution">
    <text evidence="5">The sequence shown here is derived from an EMBL/GenBank/DDBJ whole genome shotgun (WGS) entry which is preliminary data.</text>
</comment>